<sequence>MKLSKLVYGGDNNHGGYATLFPPMYPHTPTPPHP</sequence>
<dbReference type="KEGG" id="rsin:B6N60_01991"/>
<keyword evidence="2" id="KW-1185">Reference proteome</keyword>
<protein>
    <submittedName>
        <fullName evidence="1">Uncharacterized protein</fullName>
    </submittedName>
</protein>
<organism evidence="1 2">
    <name type="scientific">Richelia sinica FACHB-800</name>
    <dbReference type="NCBI Taxonomy" id="1357546"/>
    <lineage>
        <taxon>Bacteria</taxon>
        <taxon>Bacillati</taxon>
        <taxon>Cyanobacteriota</taxon>
        <taxon>Cyanophyceae</taxon>
        <taxon>Nostocales</taxon>
        <taxon>Nostocaceae</taxon>
        <taxon>Richelia</taxon>
    </lineage>
</organism>
<name>A0A975T6T8_9NOST</name>
<gene>
    <name evidence="1" type="ORF">B6N60_01991</name>
</gene>
<accession>A0A975T6T8</accession>
<reference evidence="1" key="1">
    <citation type="submission" date="2017-04" db="EMBL/GenBank/DDBJ databases">
        <title>Genome deletions in a multicellular cyanobacterial endosymbiont for morphological adaptation in marine diatoms.</title>
        <authorList>
            <person name="Wang Y."/>
            <person name="Gao H."/>
            <person name="Li R."/>
            <person name="Xu X."/>
        </authorList>
    </citation>
    <scope>NUCLEOTIDE SEQUENCE</scope>
    <source>
        <strain evidence="1">FACHB 800</strain>
    </source>
</reference>
<dbReference type="AlphaFoldDB" id="A0A975T6T8"/>
<evidence type="ECO:0000313" key="2">
    <source>
        <dbReference type="Proteomes" id="UP000683511"/>
    </source>
</evidence>
<dbReference type="EMBL" id="CP021056">
    <property type="protein sequence ID" value="QXE23301.1"/>
    <property type="molecule type" value="Genomic_DNA"/>
</dbReference>
<evidence type="ECO:0000313" key="1">
    <source>
        <dbReference type="EMBL" id="QXE23301.1"/>
    </source>
</evidence>
<proteinExistence type="predicted"/>
<dbReference type="Proteomes" id="UP000683511">
    <property type="component" value="Chromosome"/>
</dbReference>